<sequence>LLVVRTVCRSWSRNVNWAVPWTVAAIAAHLKCAKQRGQMRLEFQMLQRWSSWRCLPLGKEEVVQLVQSAFGTQLRPLEQLTLPDLQRAFNLQQRRHVYMMCDFARAMVSCVSNSGLDRETIQQVELLSCHLVQLLFVLCPDLVAESHGFLAACAAVTLSCKIASVPMELKNLLREGMSESDVLADIFRLQLVLMRILQFDLSRGGEEVLDQVKDICRGMAETDLSPHISRIDERARALAVMAHMGFAPVVVPSRAVALACVAIAARRFSHALPSPVIDGIIEATPQDRVNVHTAVRETLNVFRLRAGVPTR</sequence>
<accession>A0A813EQR2</accession>
<gene>
    <name evidence="1" type="ORF">PGLA1383_LOCUS19655</name>
</gene>
<protein>
    <submittedName>
        <fullName evidence="1">Uncharacterized protein</fullName>
    </submittedName>
</protein>
<keyword evidence="2" id="KW-1185">Reference proteome</keyword>
<evidence type="ECO:0000313" key="1">
    <source>
        <dbReference type="EMBL" id="CAE8601361.1"/>
    </source>
</evidence>
<comment type="caution">
    <text evidence="1">The sequence shown here is derived from an EMBL/GenBank/DDBJ whole genome shotgun (WGS) entry which is preliminary data.</text>
</comment>
<proteinExistence type="predicted"/>
<dbReference type="AlphaFoldDB" id="A0A813EQR2"/>
<organism evidence="1 2">
    <name type="scientific">Polarella glacialis</name>
    <name type="common">Dinoflagellate</name>
    <dbReference type="NCBI Taxonomy" id="89957"/>
    <lineage>
        <taxon>Eukaryota</taxon>
        <taxon>Sar</taxon>
        <taxon>Alveolata</taxon>
        <taxon>Dinophyceae</taxon>
        <taxon>Suessiales</taxon>
        <taxon>Suessiaceae</taxon>
        <taxon>Polarella</taxon>
    </lineage>
</organism>
<reference evidence="1" key="1">
    <citation type="submission" date="2021-02" db="EMBL/GenBank/DDBJ databases">
        <authorList>
            <person name="Dougan E. K."/>
            <person name="Rhodes N."/>
            <person name="Thang M."/>
            <person name="Chan C."/>
        </authorList>
    </citation>
    <scope>NUCLEOTIDE SEQUENCE</scope>
</reference>
<feature type="non-terminal residue" evidence="1">
    <location>
        <position position="1"/>
    </location>
</feature>
<dbReference type="Proteomes" id="UP000654075">
    <property type="component" value="Unassembled WGS sequence"/>
</dbReference>
<evidence type="ECO:0000313" key="2">
    <source>
        <dbReference type="Proteomes" id="UP000654075"/>
    </source>
</evidence>
<dbReference type="EMBL" id="CAJNNV010013086">
    <property type="protein sequence ID" value="CAE8601361.1"/>
    <property type="molecule type" value="Genomic_DNA"/>
</dbReference>
<name>A0A813EQR2_POLGL</name>